<dbReference type="InterPro" id="IPR010224">
    <property type="entry name" value="MinD_archaea"/>
</dbReference>
<dbReference type="GO" id="GO:0005829">
    <property type="term" value="C:cytosol"/>
    <property type="evidence" value="ECO:0007669"/>
    <property type="project" value="TreeGrafter"/>
</dbReference>
<dbReference type="PANTHER" id="PTHR43384">
    <property type="entry name" value="SEPTUM SITE-DETERMINING PROTEIN MIND HOMOLOG, CHLOROPLASTIC-RELATED"/>
    <property type="match status" value="1"/>
</dbReference>
<dbReference type="RefSeq" id="WP_115892874.1">
    <property type="nucleotide sequence ID" value="NZ_QREL01000004.1"/>
</dbReference>
<dbReference type="InterPro" id="IPR025501">
    <property type="entry name" value="MinD_FleN"/>
</dbReference>
<dbReference type="FunFam" id="3.40.50.300:FF:000285">
    <property type="entry name" value="Sporulation initiation inhibitor Soj"/>
    <property type="match status" value="1"/>
</dbReference>
<evidence type="ECO:0000256" key="2">
    <source>
        <dbReference type="ARBA" id="ARBA00022840"/>
    </source>
</evidence>
<dbReference type="Proteomes" id="UP000256864">
    <property type="component" value="Unassembled WGS sequence"/>
</dbReference>
<proteinExistence type="predicted"/>
<feature type="domain" description="CobQ/CobB/MinD/ParA nucleotide binding" evidence="4">
    <location>
        <begin position="5"/>
        <end position="212"/>
    </location>
</feature>
<dbReference type="SUPFAM" id="SSF52540">
    <property type="entry name" value="P-loop containing nucleoside triphosphate hydrolases"/>
    <property type="match status" value="1"/>
</dbReference>
<keyword evidence="1 3" id="KW-0547">Nucleotide-binding</keyword>
<evidence type="ECO:0000313" key="6">
    <source>
        <dbReference type="Proteomes" id="UP000256864"/>
    </source>
</evidence>
<dbReference type="AlphaFoldDB" id="A0A371NAD7"/>
<evidence type="ECO:0000313" key="5">
    <source>
        <dbReference type="EMBL" id="REE24655.1"/>
    </source>
</evidence>
<keyword evidence="6" id="KW-1185">Reference proteome</keyword>
<feature type="binding site" evidence="3">
    <location>
        <begin position="11"/>
        <end position="18"/>
    </location>
    <ligand>
        <name>ATP</name>
        <dbReference type="ChEBI" id="CHEBI:30616"/>
    </ligand>
</feature>
<dbReference type="GO" id="GO:0016887">
    <property type="term" value="F:ATP hydrolysis activity"/>
    <property type="evidence" value="ECO:0007669"/>
    <property type="project" value="TreeGrafter"/>
</dbReference>
<dbReference type="Pfam" id="PF01656">
    <property type="entry name" value="CbiA"/>
    <property type="match status" value="1"/>
</dbReference>
<dbReference type="GO" id="GO:0009898">
    <property type="term" value="C:cytoplasmic side of plasma membrane"/>
    <property type="evidence" value="ECO:0007669"/>
    <property type="project" value="TreeGrafter"/>
</dbReference>
<evidence type="ECO:0000256" key="1">
    <source>
        <dbReference type="ARBA" id="ARBA00022741"/>
    </source>
</evidence>
<keyword evidence="2 3" id="KW-0067">ATP-binding</keyword>
<dbReference type="NCBIfam" id="TIGR01969">
    <property type="entry name" value="minD_arch"/>
    <property type="match status" value="1"/>
</dbReference>
<gene>
    <name evidence="5" type="ORF">C7452_1763</name>
</gene>
<name>A0A371NAD7_9EURY</name>
<dbReference type="GO" id="GO:0051782">
    <property type="term" value="P:negative regulation of cell division"/>
    <property type="evidence" value="ECO:0007669"/>
    <property type="project" value="TreeGrafter"/>
</dbReference>
<evidence type="ECO:0000256" key="3">
    <source>
        <dbReference type="PIRSR" id="PIRSR003092-1"/>
    </source>
</evidence>
<dbReference type="GO" id="GO:0005524">
    <property type="term" value="F:ATP binding"/>
    <property type="evidence" value="ECO:0007669"/>
    <property type="project" value="UniProtKB-KW"/>
</dbReference>
<dbReference type="PANTHER" id="PTHR43384:SF10">
    <property type="entry name" value="ATPASE INVOLVED IN CHROMOSOME PARTITIONING, PARA_MIND FAMILY"/>
    <property type="match status" value="1"/>
</dbReference>
<dbReference type="PIRSF" id="PIRSF003092">
    <property type="entry name" value="MinD"/>
    <property type="match status" value="1"/>
</dbReference>
<comment type="caution">
    <text evidence="5">The sequence shown here is derived from an EMBL/GenBank/DDBJ whole genome shotgun (WGS) entry which is preliminary data.</text>
</comment>
<dbReference type="Gene3D" id="3.40.50.300">
    <property type="entry name" value="P-loop containing nucleotide triphosphate hydrolases"/>
    <property type="match status" value="1"/>
</dbReference>
<accession>A0A371NAD7</accession>
<dbReference type="InterPro" id="IPR050625">
    <property type="entry name" value="ParA/MinD_ATPase"/>
</dbReference>
<evidence type="ECO:0000259" key="4">
    <source>
        <dbReference type="Pfam" id="PF01656"/>
    </source>
</evidence>
<dbReference type="InterPro" id="IPR002586">
    <property type="entry name" value="CobQ/CobB/MinD/ParA_Nub-bd_dom"/>
</dbReference>
<sequence>MTRVITVASGKGGVGKTTITANLGVALSTYGERVVVLDADIAMANLELILGMEGKSVTLHDVLAGNASIEDAVYEGPNGVRVVPAGISLEGLRNVKLDRLEDALAYLIEDTDILLIDAPAGLEKDAVAALAAADELLLVTTPEVPSISDALKTKIVASKLDINIIGVVINREQYDKTFLSVEEVETILEVPVIAVIPDDPEVSRAAAFGEPIVIKNPKSPASNALMKLAADLIGEEYQPIEPDKQGVIAKLISGLMGRR</sequence>
<dbReference type="InterPro" id="IPR027417">
    <property type="entry name" value="P-loop_NTPase"/>
</dbReference>
<dbReference type="GeneID" id="82298262"/>
<dbReference type="EMBL" id="QREL01000004">
    <property type="protein sequence ID" value="REE24655.1"/>
    <property type="molecule type" value="Genomic_DNA"/>
</dbReference>
<reference evidence="5 6" key="1">
    <citation type="submission" date="2018-07" db="EMBL/GenBank/DDBJ databases">
        <title>Genomic Encyclopedia of Type Strains, Phase IV (KMG-IV): sequencing the most valuable type-strain genomes for metagenomic binning, comparative biology and taxonomic classification.</title>
        <authorList>
            <person name="Goeker M."/>
        </authorList>
    </citation>
    <scope>NUCLEOTIDE SEQUENCE [LARGE SCALE GENOMIC DNA]</scope>
    <source>
        <strain evidence="5 6">DSM 7466</strain>
    </source>
</reference>
<organism evidence="5 6">
    <name type="scientific">Methanothermobacter defluvii</name>
    <dbReference type="NCBI Taxonomy" id="49339"/>
    <lineage>
        <taxon>Archaea</taxon>
        <taxon>Methanobacteriati</taxon>
        <taxon>Methanobacteriota</taxon>
        <taxon>Methanomada group</taxon>
        <taxon>Methanobacteria</taxon>
        <taxon>Methanobacteriales</taxon>
        <taxon>Methanobacteriaceae</taxon>
        <taxon>Methanothermobacter</taxon>
    </lineage>
</organism>
<protein>
    <submittedName>
        <fullName evidence="5">Septum site-determining protein MinD</fullName>
    </submittedName>
</protein>